<dbReference type="Gene3D" id="3.90.215.10">
    <property type="entry name" value="Gamma Fibrinogen, chain A, domain 1"/>
    <property type="match status" value="1"/>
</dbReference>
<dbReference type="Proteomes" id="UP001283361">
    <property type="component" value="Unassembled WGS sequence"/>
</dbReference>
<feature type="region of interest" description="Disordered" evidence="3">
    <location>
        <begin position="655"/>
        <end position="700"/>
    </location>
</feature>
<keyword evidence="4" id="KW-0732">Signal</keyword>
<dbReference type="InterPro" id="IPR036056">
    <property type="entry name" value="Fibrinogen-like_C"/>
</dbReference>
<dbReference type="InterPro" id="IPR002181">
    <property type="entry name" value="Fibrinogen_a/b/g_C_dom"/>
</dbReference>
<keyword evidence="1" id="KW-1015">Disulfide bond</keyword>
<feature type="domain" description="Fibrinogen C-terminal" evidence="5">
    <location>
        <begin position="1762"/>
        <end position="1932"/>
    </location>
</feature>
<feature type="compositionally biased region" description="Basic and acidic residues" evidence="3">
    <location>
        <begin position="364"/>
        <end position="394"/>
    </location>
</feature>
<feature type="region of interest" description="Disordered" evidence="3">
    <location>
        <begin position="1606"/>
        <end position="1765"/>
    </location>
</feature>
<evidence type="ECO:0000313" key="6">
    <source>
        <dbReference type="EMBL" id="KAK3789466.1"/>
    </source>
</evidence>
<dbReference type="SMART" id="SM00186">
    <property type="entry name" value="FBG"/>
    <property type="match status" value="1"/>
</dbReference>
<accession>A0AAE1E064</accession>
<feature type="compositionally biased region" description="Polar residues" evidence="3">
    <location>
        <begin position="658"/>
        <end position="686"/>
    </location>
</feature>
<feature type="compositionally biased region" description="Basic and acidic residues" evidence="3">
    <location>
        <begin position="1405"/>
        <end position="1414"/>
    </location>
</feature>
<dbReference type="PROSITE" id="PS00514">
    <property type="entry name" value="FIBRINOGEN_C_1"/>
    <property type="match status" value="1"/>
</dbReference>
<dbReference type="PANTHER" id="PTHR19143">
    <property type="entry name" value="FIBRINOGEN/TENASCIN/ANGIOPOEITIN"/>
    <property type="match status" value="1"/>
</dbReference>
<feature type="region of interest" description="Disordered" evidence="3">
    <location>
        <begin position="1405"/>
        <end position="1439"/>
    </location>
</feature>
<dbReference type="PROSITE" id="PS51406">
    <property type="entry name" value="FIBRINOGEN_C_2"/>
    <property type="match status" value="1"/>
</dbReference>
<feature type="coiled-coil region" evidence="2">
    <location>
        <begin position="893"/>
        <end position="952"/>
    </location>
</feature>
<feature type="compositionally biased region" description="Basic and acidic residues" evidence="3">
    <location>
        <begin position="1341"/>
        <end position="1353"/>
    </location>
</feature>
<dbReference type="EMBL" id="JAWDGP010001670">
    <property type="protein sequence ID" value="KAK3789466.1"/>
    <property type="molecule type" value="Genomic_DNA"/>
</dbReference>
<name>A0AAE1E064_9GAST</name>
<evidence type="ECO:0000256" key="2">
    <source>
        <dbReference type="SAM" id="Coils"/>
    </source>
</evidence>
<dbReference type="InterPro" id="IPR020837">
    <property type="entry name" value="Fibrinogen_CS"/>
</dbReference>
<feature type="compositionally biased region" description="Basic residues" evidence="3">
    <location>
        <begin position="1670"/>
        <end position="1699"/>
    </location>
</feature>
<feature type="region of interest" description="Disordered" evidence="3">
    <location>
        <begin position="1204"/>
        <end position="1278"/>
    </location>
</feature>
<feature type="compositionally biased region" description="Low complexity" evidence="3">
    <location>
        <begin position="174"/>
        <end position="192"/>
    </location>
</feature>
<feature type="compositionally biased region" description="Polar residues" evidence="3">
    <location>
        <begin position="1567"/>
        <end position="1581"/>
    </location>
</feature>
<sequence>MAVEARIKTSLVLICFTLVTWAVGHCLYQDGIGQEIRTQGRQPEQSIRLKHPAGVTDHQGKRLSKHARVVQRHNTSVFSGKAHSIGDMHKTSNNTERVTDDFQADDTDTSDAFGIEMNRHEGQKSKKIEQHEKLHDADVFDTADAELERLSIVKPDNSGFKPHHDESYPESFRSDQAWSSDASPSSSSSSPYDAPPPPAFGLFAAVQELVLTVKDLHAQQDRDRRNIRQLKRRFETQSKDLSITRDLASECKSRVRRLEVTLGNLDARAGEMEVEAEDLRSITTNILQRNQELGRALTGMRSAQRDIHENMAEAEERTDICDKRLTALEESMKAGLEGLEAWQEKMSRFDGLAKGTLDDIEKIQSKERVHGRRGEKQKIGSSRSSDKEKIRDAIKVSSDNESSALNVSFVIKEEPLVKMTLNNKTRRRIRRYDKKGKAHVQVSMTNQINDSYNVLSKASDVLDIHPSKSVSAQDYTGSDYVTGLVTTGYDITVSGLFKISPTSSKHSLPCLCSAPQSETRVLVPNFTASEKLKQTKGFGTDFLSVQLEPSQQLSVTSLPQATVTQEFDIYKETMPVTRVQETHMSETPIWQIPREKLQSSKHYEQFGTITRSRPTPSLPYIDIKLSSSRGSGFGTLPTTLVPSLFPEIHNFSPGVERGTSSPTLQQTPGLETVSEIRQNEPNTKSSPDIKMATPSALPTTGNVYQENSREIELLQHRSQTPDVSMVINDGLQTSIQSTTASSVFHHPSQVTDTSSRGSPSADIFAAGERVLQLSYGTLDTDLPSLRSVAHQHHSPHTLDTDLPSLRSIAHQHHSPHILDSSVPTQYSVSDVADSSQTVFKHSPSSAINPTGIYSDIHSVRTPKTAGQLYPDTSMLPAETTRGPNLTQILDIVRDLVKNETARIEAEIEKQKRELRRSRLLLREELGRRDATLRVLEGAANRTTADVKDLTQQVSAINLDDFISKMEDNMDDFVQNVLTQDQRGDAANHAMNATKQNARVIDAVHKAHIQTARRLASLENSTASFQALTQRWYRNLQGHVIRLNNSAQDMREQMGRKLDSTQVKALQADGAATRTEVQAEIESLRVQFLYNANRLGSLETNLLNATLANCRRSSQDQRQAARMATLQEKYNDAQKEIFLLKEKVKHTDLNVFRAQNQITENYRAVEGVVSAVRDLGPAVPVLKTVTRDVENIVHQVLPGMWKGGGRGGCGERDKRPGAGCPRDEDCHQGRREHRPPGVTKYVEGGRGGCGERGKKPGAGCPRAEDCHQGRREHRPPGVTSYMWRGGGEGVVSAVRDLGPAVPALKTVTRDVENIVHQVLPGMWRRGERGGERGKRPGAGCPRAEDCHQGSGEHRPPGVTRCYQVCGGGKGVVSAVRDLGPAVPALKTVTRDVENIVHQVLPGMWRRGEGGGERGKRPGAGCPRAEDCHQGSGEHRPPGVTRDVENIVHQVLPGMWRGGGEGVVSAVRDLGPAVPVLKTVTRDVENIVHQVLPDCHAYFQMGYRKSGVYTIHPGTLGNTLRVFCVMVGHGTQHARQDVPGVMKLAASEEDIAPIGRARARARAEPHAEGQTTRSELSVETTVAPTPEEPKHVDDQVLEREEFLRKKSLQDNERVRNKAGDFRRRGDISPAEIADDDKNSSAGSQRSVDRKKRKRRKRRRGKSSQTKENFQNKRNKKRRRKREATLNRRKQRRKNTRRRKTNRERVENVNNSAGQSDLLDQAVASTNKKDETAKVRNRFDQAPTEPPVDVQSQPPESDEPRSPEGGWTVVQRRRDGSVNFTQSWAQYATGFGSVERDEDHWLGNEALHHLTKREPLELRVVMEDVFSSVWEATYTRFRVAGRGDNYRIQLSGYHGNASDALSQCNLMTFSTVDRPGERGGRGEYCARHNGAGWWYPHCHVSNLNGPYPLGMLWFNNAWLDWVQVKSSLLMGLTLSHGLRKGKKTREEIALTSDIEGPYVISWFEKRKKTREEMALTSNIEGPYVISWLEKREEDQGRDRLDL</sequence>
<feature type="compositionally biased region" description="Basic and acidic residues" evidence="3">
    <location>
        <begin position="1208"/>
        <end position="1228"/>
    </location>
</feature>
<dbReference type="GO" id="GO:0005615">
    <property type="term" value="C:extracellular space"/>
    <property type="evidence" value="ECO:0007669"/>
    <property type="project" value="TreeGrafter"/>
</dbReference>
<evidence type="ECO:0000256" key="1">
    <source>
        <dbReference type="ARBA" id="ARBA00023157"/>
    </source>
</evidence>
<evidence type="ECO:0000256" key="3">
    <source>
        <dbReference type="SAM" id="MobiDB-lite"/>
    </source>
</evidence>
<reference evidence="6" key="1">
    <citation type="journal article" date="2023" name="G3 (Bethesda)">
        <title>A reference genome for the long-term kleptoplast-retaining sea slug Elysia crispata morphotype clarki.</title>
        <authorList>
            <person name="Eastman K.E."/>
            <person name="Pendleton A.L."/>
            <person name="Shaikh M.A."/>
            <person name="Suttiyut T."/>
            <person name="Ogas R."/>
            <person name="Tomko P."/>
            <person name="Gavelis G."/>
            <person name="Widhalm J.R."/>
            <person name="Wisecaver J.H."/>
        </authorList>
    </citation>
    <scope>NUCLEOTIDE SEQUENCE</scope>
    <source>
        <strain evidence="6">ECLA1</strain>
    </source>
</reference>
<feature type="region of interest" description="Disordered" evidence="3">
    <location>
        <begin position="1324"/>
        <end position="1353"/>
    </location>
</feature>
<dbReference type="InterPro" id="IPR014716">
    <property type="entry name" value="Fibrinogen_a/b/g_C_1"/>
</dbReference>
<feature type="compositionally biased region" description="Basic and acidic residues" evidence="3">
    <location>
        <begin position="1724"/>
        <end position="1736"/>
    </location>
</feature>
<evidence type="ECO:0000259" key="5">
    <source>
        <dbReference type="PROSITE" id="PS51406"/>
    </source>
</evidence>
<organism evidence="6 7">
    <name type="scientific">Elysia crispata</name>
    <name type="common">lettuce slug</name>
    <dbReference type="NCBI Taxonomy" id="231223"/>
    <lineage>
        <taxon>Eukaryota</taxon>
        <taxon>Metazoa</taxon>
        <taxon>Spiralia</taxon>
        <taxon>Lophotrochozoa</taxon>
        <taxon>Mollusca</taxon>
        <taxon>Gastropoda</taxon>
        <taxon>Heterobranchia</taxon>
        <taxon>Euthyneura</taxon>
        <taxon>Panpulmonata</taxon>
        <taxon>Sacoglossa</taxon>
        <taxon>Placobranchoidea</taxon>
        <taxon>Plakobranchidae</taxon>
        <taxon>Elysia</taxon>
    </lineage>
</organism>
<feature type="compositionally biased region" description="Basic and acidic residues" evidence="3">
    <location>
        <begin position="1606"/>
        <end position="1624"/>
    </location>
</feature>
<feature type="compositionally biased region" description="Basic and acidic residues" evidence="3">
    <location>
        <begin position="1324"/>
        <end position="1333"/>
    </location>
</feature>
<feature type="signal peptide" evidence="4">
    <location>
        <begin position="1"/>
        <end position="24"/>
    </location>
</feature>
<dbReference type="Pfam" id="PF00147">
    <property type="entry name" value="Fibrinogen_C"/>
    <property type="match status" value="1"/>
</dbReference>
<feature type="compositionally biased region" description="Basic and acidic residues" evidence="3">
    <location>
        <begin position="1422"/>
        <end position="1439"/>
    </location>
</feature>
<keyword evidence="2" id="KW-0175">Coiled coil</keyword>
<protein>
    <recommendedName>
        <fullName evidence="5">Fibrinogen C-terminal domain-containing protein</fullName>
    </recommendedName>
</protein>
<gene>
    <name evidence="6" type="ORF">RRG08_016276</name>
</gene>
<dbReference type="PANTHER" id="PTHR19143:SF444">
    <property type="entry name" value="PROTEIN SCABROUS"/>
    <property type="match status" value="1"/>
</dbReference>
<feature type="region of interest" description="Disordered" evidence="3">
    <location>
        <begin position="364"/>
        <end position="395"/>
    </location>
</feature>
<evidence type="ECO:0000313" key="7">
    <source>
        <dbReference type="Proteomes" id="UP001283361"/>
    </source>
</evidence>
<evidence type="ECO:0000256" key="4">
    <source>
        <dbReference type="SAM" id="SignalP"/>
    </source>
</evidence>
<feature type="region of interest" description="Disordered" evidence="3">
    <location>
        <begin position="153"/>
        <end position="195"/>
    </location>
</feature>
<feature type="region of interest" description="Disordered" evidence="3">
    <location>
        <begin position="1555"/>
        <end position="1593"/>
    </location>
</feature>
<feature type="chain" id="PRO_5042008664" description="Fibrinogen C-terminal domain-containing protein" evidence="4">
    <location>
        <begin position="25"/>
        <end position="1999"/>
    </location>
</feature>
<dbReference type="SUPFAM" id="SSF56496">
    <property type="entry name" value="Fibrinogen C-terminal domain-like"/>
    <property type="match status" value="1"/>
</dbReference>
<comment type="caution">
    <text evidence="6">The sequence shown here is derived from an EMBL/GenBank/DDBJ whole genome shotgun (WGS) entry which is preliminary data.</text>
</comment>
<proteinExistence type="predicted"/>
<feature type="coiled-coil region" evidence="2">
    <location>
        <begin position="1115"/>
        <end position="1142"/>
    </location>
</feature>
<keyword evidence="7" id="KW-1185">Reference proteome</keyword>
<dbReference type="InterPro" id="IPR050373">
    <property type="entry name" value="Fibrinogen_C-term_domain"/>
</dbReference>
<feature type="compositionally biased region" description="Basic residues" evidence="3">
    <location>
        <begin position="1646"/>
        <end position="1659"/>
    </location>
</feature>